<reference evidence="3 4" key="1">
    <citation type="journal article" date="2016" name="Nat. Commun.">
        <title>Thousands of microbial genomes shed light on interconnected biogeochemical processes in an aquifer system.</title>
        <authorList>
            <person name="Anantharaman K."/>
            <person name="Brown C.T."/>
            <person name="Hug L.A."/>
            <person name="Sharon I."/>
            <person name="Castelle C.J."/>
            <person name="Probst A.J."/>
            <person name="Thomas B.C."/>
            <person name="Singh A."/>
            <person name="Wilkins M.J."/>
            <person name="Karaoz U."/>
            <person name="Brodie E.L."/>
            <person name="Williams K.H."/>
            <person name="Hubbard S.S."/>
            <person name="Banfield J.F."/>
        </authorList>
    </citation>
    <scope>NUCLEOTIDE SEQUENCE [LARGE SCALE GENOMIC DNA]</scope>
</reference>
<feature type="domain" description="PKD" evidence="2">
    <location>
        <begin position="429"/>
        <end position="467"/>
    </location>
</feature>
<evidence type="ECO:0000313" key="4">
    <source>
        <dbReference type="Proteomes" id="UP000176914"/>
    </source>
</evidence>
<dbReference type="InterPro" id="IPR014756">
    <property type="entry name" value="Ig_E-set"/>
</dbReference>
<proteinExistence type="predicted"/>
<dbReference type="Gene3D" id="1.10.101.10">
    <property type="entry name" value="PGBD-like superfamily/PGBD"/>
    <property type="match status" value="1"/>
</dbReference>
<dbReference type="InterPro" id="IPR002477">
    <property type="entry name" value="Peptidoglycan-bd-like"/>
</dbReference>
<evidence type="ECO:0000259" key="2">
    <source>
        <dbReference type="PROSITE" id="PS50093"/>
    </source>
</evidence>
<protein>
    <recommendedName>
        <fullName evidence="2">PKD domain-containing protein</fullName>
    </recommendedName>
</protein>
<dbReference type="InterPro" id="IPR036365">
    <property type="entry name" value="PGBD-like_sf"/>
</dbReference>
<evidence type="ECO:0000256" key="1">
    <source>
        <dbReference type="SAM" id="SignalP"/>
    </source>
</evidence>
<dbReference type="InterPro" id="IPR000601">
    <property type="entry name" value="PKD_dom"/>
</dbReference>
<dbReference type="SUPFAM" id="SSF47090">
    <property type="entry name" value="PGBD-like"/>
    <property type="match status" value="1"/>
</dbReference>
<dbReference type="CDD" id="cd00146">
    <property type="entry name" value="PKD"/>
    <property type="match status" value="1"/>
</dbReference>
<gene>
    <name evidence="3" type="ORF">A3C20_00105</name>
</gene>
<dbReference type="PROSITE" id="PS50093">
    <property type="entry name" value="PKD"/>
    <property type="match status" value="1"/>
</dbReference>
<dbReference type="Proteomes" id="UP000176914">
    <property type="component" value="Unassembled WGS sequence"/>
</dbReference>
<comment type="caution">
    <text evidence="3">The sequence shown here is derived from an EMBL/GenBank/DDBJ whole genome shotgun (WGS) entry which is preliminary data.</text>
</comment>
<organism evidence="3 4">
    <name type="scientific">Candidatus Kaiserbacteria bacterium RIFCSPHIGHO2_02_FULL_55_25</name>
    <dbReference type="NCBI Taxonomy" id="1798498"/>
    <lineage>
        <taxon>Bacteria</taxon>
        <taxon>Candidatus Kaiseribacteriota</taxon>
    </lineage>
</organism>
<feature type="chain" id="PRO_5009524099" description="PKD domain-containing protein" evidence="1">
    <location>
        <begin position="21"/>
        <end position="568"/>
    </location>
</feature>
<keyword evidence="1" id="KW-0732">Signal</keyword>
<accession>A0A1F6E7R0</accession>
<dbReference type="InterPro" id="IPR036366">
    <property type="entry name" value="PGBDSf"/>
</dbReference>
<dbReference type="Gene3D" id="2.60.40.10">
    <property type="entry name" value="Immunoglobulins"/>
    <property type="match status" value="4"/>
</dbReference>
<sequence>MNKSLVSAVALLSLSVSLFAASVVSAQAVGQTYYPPYTPAAYSNSTGCVTLNRDLTVGMRGSDVTSLQSFLVAQNYPGSGSWMITGYFGAATQAAVRNFQSQRGLVQTGIADSATRSAIGNCGASNYPYTTPFSYNYNYNYGYNYPYNYPVTGAVHIDTLSVTSAVTGASVTISGRGFDYNNNTVFVGSTPVTGIASYSGSSLSFVVPQNVSGLVMVYVANSRGASNSLQLNVINFTGGSGCVYPYNTGYGNCGGCGMYGIPCPNAQLAITSLSPDNGAVGSQVTVYGSGFTTSGNTVRFGNGIIANIGSQDGRAISFAVPANMTGYNNIPVGLGTYPVSVTNASGYTSNTLPFTVNALGGTNAPTISNVSGPSTLSTGVTGTWTLNILTGQSTYTNVSVRWGDEGMYGYSASAPQNTNYTGNQTFTFTHSYATSGTYTVTFTVSNLSGKSNTATATVVVSGSGSGQITLTSIAPSSGRVGTQVILQGSGFTTYDNTVHFGIGGTQHVVSQNGSQIYYTIPAYLSPCDVLTSGMYCAAYAQQVTPGQYQVYVQNTLGQTGQLTFTVTL</sequence>
<feature type="signal peptide" evidence="1">
    <location>
        <begin position="1"/>
        <end position="20"/>
    </location>
</feature>
<dbReference type="EMBL" id="MFLL01000009">
    <property type="protein sequence ID" value="OGG69755.1"/>
    <property type="molecule type" value="Genomic_DNA"/>
</dbReference>
<name>A0A1F6E7R0_9BACT</name>
<dbReference type="AlphaFoldDB" id="A0A1F6E7R0"/>
<dbReference type="Pfam" id="PF01471">
    <property type="entry name" value="PG_binding_1"/>
    <property type="match status" value="1"/>
</dbReference>
<evidence type="ECO:0000313" key="3">
    <source>
        <dbReference type="EMBL" id="OGG69755.1"/>
    </source>
</evidence>
<dbReference type="SUPFAM" id="SSF81296">
    <property type="entry name" value="E set domains"/>
    <property type="match status" value="3"/>
</dbReference>
<dbReference type="InterPro" id="IPR013783">
    <property type="entry name" value="Ig-like_fold"/>
</dbReference>